<proteinExistence type="predicted"/>
<comment type="caution">
    <text evidence="3">The sequence shown here is derived from an EMBL/GenBank/DDBJ whole genome shotgun (WGS) entry which is preliminary data.</text>
</comment>
<evidence type="ECO:0000259" key="2">
    <source>
        <dbReference type="Pfam" id="PF14021"/>
    </source>
</evidence>
<dbReference type="Pfam" id="PF14021">
    <property type="entry name" value="TNT"/>
    <property type="match status" value="1"/>
</dbReference>
<gene>
    <name evidence="3" type="ORF">LX99_02488</name>
</gene>
<reference evidence="3 4" key="1">
    <citation type="submission" date="2018-05" db="EMBL/GenBank/DDBJ databases">
        <title>Genomic Encyclopedia of Archaeal and Bacterial Type Strains, Phase II (KMG-II): from individual species to whole genera.</title>
        <authorList>
            <person name="Goeker M."/>
        </authorList>
    </citation>
    <scope>NUCLEOTIDE SEQUENCE [LARGE SCALE GENOMIC DNA]</scope>
    <source>
        <strain evidence="3 4">DSM 19975</strain>
    </source>
</reference>
<dbReference type="RefSeq" id="WP_109608157.1">
    <property type="nucleotide sequence ID" value="NZ_QGHA01000004.1"/>
</dbReference>
<dbReference type="PANTHER" id="PTHR42059">
    <property type="entry name" value="TNT DOMAIN-CONTAINING PROTEIN"/>
    <property type="match status" value="1"/>
</dbReference>
<dbReference type="Proteomes" id="UP000245678">
    <property type="component" value="Unassembled WGS sequence"/>
</dbReference>
<protein>
    <submittedName>
        <fullName evidence="3">Uncharacterized protein DUF4237</fullName>
    </submittedName>
</protein>
<evidence type="ECO:0000256" key="1">
    <source>
        <dbReference type="SAM" id="SignalP"/>
    </source>
</evidence>
<feature type="domain" description="TNT" evidence="2">
    <location>
        <begin position="105"/>
        <end position="200"/>
    </location>
</feature>
<evidence type="ECO:0000313" key="4">
    <source>
        <dbReference type="Proteomes" id="UP000245678"/>
    </source>
</evidence>
<name>A0A316HC60_9SPHI</name>
<accession>A0A316HC60</accession>
<sequence length="203" mass="22749">MKTLKLLLLAVLLPFITTAQSQSVQQHGPHAAKLHHAIVRGVTYADFKASVTDFADTSAKKEYADSAWVLWKAENWPALEQLFNDKQLNGGWPPNRGAVNLLIVTLKKGFLIDRYGGYTDANGVFQDKGTFVSPKGVPFPERALPDATLKKPYKIYVILKPIPKVREGKIIPWFGQPGLGIQYELPYSINDLKQQGYLEEQKQ</sequence>
<organism evidence="3 4">
    <name type="scientific">Mucilaginibacter oryzae</name>
    <dbReference type="NCBI Taxonomy" id="468058"/>
    <lineage>
        <taxon>Bacteria</taxon>
        <taxon>Pseudomonadati</taxon>
        <taxon>Bacteroidota</taxon>
        <taxon>Sphingobacteriia</taxon>
        <taxon>Sphingobacteriales</taxon>
        <taxon>Sphingobacteriaceae</taxon>
        <taxon>Mucilaginibacter</taxon>
    </lineage>
</organism>
<keyword evidence="1" id="KW-0732">Signal</keyword>
<feature type="signal peptide" evidence="1">
    <location>
        <begin position="1"/>
        <end position="21"/>
    </location>
</feature>
<dbReference type="PANTHER" id="PTHR42059:SF1">
    <property type="entry name" value="TNT DOMAIN-CONTAINING PROTEIN"/>
    <property type="match status" value="1"/>
</dbReference>
<dbReference type="EMBL" id="QGHA01000004">
    <property type="protein sequence ID" value="PWK77611.1"/>
    <property type="molecule type" value="Genomic_DNA"/>
</dbReference>
<evidence type="ECO:0000313" key="3">
    <source>
        <dbReference type="EMBL" id="PWK77611.1"/>
    </source>
</evidence>
<dbReference type="GO" id="GO:0050135">
    <property type="term" value="F:NADP+ nucleosidase activity"/>
    <property type="evidence" value="ECO:0007669"/>
    <property type="project" value="InterPro"/>
</dbReference>
<dbReference type="InterPro" id="IPR053024">
    <property type="entry name" value="Fungal_surface_NADase"/>
</dbReference>
<dbReference type="AlphaFoldDB" id="A0A316HC60"/>
<dbReference type="InterPro" id="IPR025331">
    <property type="entry name" value="TNT"/>
</dbReference>
<feature type="chain" id="PRO_5016284704" evidence="1">
    <location>
        <begin position="22"/>
        <end position="203"/>
    </location>
</feature>
<keyword evidence="4" id="KW-1185">Reference proteome</keyword>